<evidence type="ECO:0000256" key="1">
    <source>
        <dbReference type="ARBA" id="ARBA00009776"/>
    </source>
</evidence>
<dbReference type="EC" id="2.7.4.9" evidence="2 11"/>
<protein>
    <recommendedName>
        <fullName evidence="3 11">Thymidylate kinase</fullName>
        <ecNumber evidence="2 11">2.7.4.9</ecNumber>
    </recommendedName>
    <alternativeName>
        <fullName evidence="11">dTMP kinase</fullName>
    </alternativeName>
</protein>
<proteinExistence type="inferred from homology"/>
<evidence type="ECO:0000256" key="11">
    <source>
        <dbReference type="HAMAP-Rule" id="MF_00165"/>
    </source>
</evidence>
<dbReference type="GO" id="GO:0005524">
    <property type="term" value="F:ATP binding"/>
    <property type="evidence" value="ECO:0007669"/>
    <property type="project" value="UniProtKB-UniRule"/>
</dbReference>
<gene>
    <name evidence="11 14" type="primary">tmk</name>
    <name evidence="14" type="ORF">FTRO_0070840</name>
    <name evidence="13" type="ORF">R53137_KAKDMLNK_00933</name>
</gene>
<dbReference type="InterPro" id="IPR027417">
    <property type="entry name" value="P-loop_NTPase"/>
</dbReference>
<name>A0A3F3HCI9_9LACO</name>
<reference evidence="14" key="1">
    <citation type="journal article" date="2015" name="BMC Genomics">
        <title>Comparative genomics of Fructobacillus spp. and Leuconostoc spp. reveals niche-specific evolution of Fructobacillus spp.</title>
        <authorList>
            <person name="Endo A."/>
            <person name="Tanizawa Y."/>
            <person name="Tanaka N."/>
            <person name="Maeno S."/>
            <person name="Kumar H."/>
            <person name="Shiwa Y."/>
            <person name="Okada S."/>
            <person name="Yoshikawa H."/>
            <person name="Dicks L."/>
            <person name="Nakagawa J."/>
            <person name="Arita M."/>
        </authorList>
    </citation>
    <scope>NUCLEOTIDE SEQUENCE [LARGE SCALE GENOMIC DNA]</scope>
    <source>
        <strain evidence="14">F214-1</strain>
    </source>
</reference>
<dbReference type="HAMAP" id="MF_00165">
    <property type="entry name" value="Thymidylate_kinase"/>
    <property type="match status" value="1"/>
</dbReference>
<dbReference type="GO" id="GO:0006235">
    <property type="term" value="P:dTTP biosynthetic process"/>
    <property type="evidence" value="ECO:0007669"/>
    <property type="project" value="UniProtKB-UniRule"/>
</dbReference>
<comment type="catalytic activity">
    <reaction evidence="9 11">
        <text>dTMP + ATP = dTDP + ADP</text>
        <dbReference type="Rhea" id="RHEA:13517"/>
        <dbReference type="ChEBI" id="CHEBI:30616"/>
        <dbReference type="ChEBI" id="CHEBI:58369"/>
        <dbReference type="ChEBI" id="CHEBI:63528"/>
        <dbReference type="ChEBI" id="CHEBI:456216"/>
        <dbReference type="EC" id="2.7.4.9"/>
    </reaction>
</comment>
<dbReference type="EMBL" id="CAUZLT010000003">
    <property type="protein sequence ID" value="CAK1243488.1"/>
    <property type="molecule type" value="Genomic_DNA"/>
</dbReference>
<keyword evidence="5 11" id="KW-0545">Nucleotide biosynthesis</keyword>
<dbReference type="RefSeq" id="WP_059394072.1">
    <property type="nucleotide sequence ID" value="NZ_BOJU01000003.1"/>
</dbReference>
<evidence type="ECO:0000256" key="10">
    <source>
        <dbReference type="ARBA" id="ARBA00057735"/>
    </source>
</evidence>
<dbReference type="PROSITE" id="PS01331">
    <property type="entry name" value="THYMIDYLATE_KINASE"/>
    <property type="match status" value="1"/>
</dbReference>
<dbReference type="GO" id="GO:0005829">
    <property type="term" value="C:cytosol"/>
    <property type="evidence" value="ECO:0007669"/>
    <property type="project" value="TreeGrafter"/>
</dbReference>
<dbReference type="Gene3D" id="3.40.50.300">
    <property type="entry name" value="P-loop containing nucleotide triphosphate hydrolases"/>
    <property type="match status" value="1"/>
</dbReference>
<evidence type="ECO:0000256" key="7">
    <source>
        <dbReference type="ARBA" id="ARBA00022777"/>
    </source>
</evidence>
<reference evidence="13 15" key="2">
    <citation type="submission" date="2023-10" db="EMBL/GenBank/DDBJ databases">
        <authorList>
            <person name="Botero Cardona J."/>
        </authorList>
    </citation>
    <scope>NUCLEOTIDE SEQUENCE [LARGE SCALE GENOMIC DNA]</scope>
    <source>
        <strain evidence="13 15">R-53137</strain>
    </source>
</reference>
<evidence type="ECO:0000259" key="12">
    <source>
        <dbReference type="Pfam" id="PF02223"/>
    </source>
</evidence>
<evidence type="ECO:0000256" key="8">
    <source>
        <dbReference type="ARBA" id="ARBA00022840"/>
    </source>
</evidence>
<dbReference type="PANTHER" id="PTHR10344:SF4">
    <property type="entry name" value="UMP-CMP KINASE 2, MITOCHONDRIAL"/>
    <property type="match status" value="1"/>
</dbReference>
<comment type="similarity">
    <text evidence="1 11">Belongs to the thymidylate kinase family.</text>
</comment>
<evidence type="ECO:0000256" key="4">
    <source>
        <dbReference type="ARBA" id="ARBA00022679"/>
    </source>
</evidence>
<dbReference type="GO" id="GO:0006233">
    <property type="term" value="P:dTDP biosynthetic process"/>
    <property type="evidence" value="ECO:0007669"/>
    <property type="project" value="InterPro"/>
</dbReference>
<dbReference type="Pfam" id="PF02223">
    <property type="entry name" value="Thymidylate_kin"/>
    <property type="match status" value="1"/>
</dbReference>
<evidence type="ECO:0000256" key="2">
    <source>
        <dbReference type="ARBA" id="ARBA00012980"/>
    </source>
</evidence>
<keyword evidence="6 11" id="KW-0547">Nucleotide-binding</keyword>
<feature type="domain" description="Thymidylate kinase-like" evidence="12">
    <location>
        <begin position="9"/>
        <end position="200"/>
    </location>
</feature>
<evidence type="ECO:0000313" key="14">
    <source>
        <dbReference type="EMBL" id="GAP04720.1"/>
    </source>
</evidence>
<keyword evidence="15" id="KW-1185">Reference proteome</keyword>
<evidence type="ECO:0000256" key="6">
    <source>
        <dbReference type="ARBA" id="ARBA00022741"/>
    </source>
</evidence>
<keyword evidence="4 11" id="KW-0808">Transferase</keyword>
<feature type="binding site" evidence="11">
    <location>
        <begin position="11"/>
        <end position="18"/>
    </location>
    <ligand>
        <name>ATP</name>
        <dbReference type="ChEBI" id="CHEBI:30616"/>
    </ligand>
</feature>
<dbReference type="FunFam" id="3.40.50.300:FF:000225">
    <property type="entry name" value="Thymidylate kinase"/>
    <property type="match status" value="1"/>
</dbReference>
<dbReference type="Proteomes" id="UP000064514">
    <property type="component" value="Unassembled WGS sequence"/>
</dbReference>
<dbReference type="EMBL" id="DF968084">
    <property type="protein sequence ID" value="GAP04720.1"/>
    <property type="molecule type" value="Genomic_DNA"/>
</dbReference>
<dbReference type="Proteomes" id="UP001314262">
    <property type="component" value="Unassembled WGS sequence"/>
</dbReference>
<evidence type="ECO:0000256" key="5">
    <source>
        <dbReference type="ARBA" id="ARBA00022727"/>
    </source>
</evidence>
<keyword evidence="7 11" id="KW-0418">Kinase</keyword>
<dbReference type="CDD" id="cd01672">
    <property type="entry name" value="TMPK"/>
    <property type="match status" value="1"/>
</dbReference>
<evidence type="ECO:0000256" key="9">
    <source>
        <dbReference type="ARBA" id="ARBA00048743"/>
    </source>
</evidence>
<organism evidence="14">
    <name type="scientific">Fructobacillus tropaeoli</name>
    <dbReference type="NCBI Taxonomy" id="709323"/>
    <lineage>
        <taxon>Bacteria</taxon>
        <taxon>Bacillati</taxon>
        <taxon>Bacillota</taxon>
        <taxon>Bacilli</taxon>
        <taxon>Lactobacillales</taxon>
        <taxon>Lactobacillaceae</taxon>
        <taxon>Fructobacillus</taxon>
    </lineage>
</organism>
<dbReference type="GO" id="GO:0006227">
    <property type="term" value="P:dUDP biosynthetic process"/>
    <property type="evidence" value="ECO:0007669"/>
    <property type="project" value="TreeGrafter"/>
</dbReference>
<dbReference type="PANTHER" id="PTHR10344">
    <property type="entry name" value="THYMIDYLATE KINASE"/>
    <property type="match status" value="1"/>
</dbReference>
<sequence length="210" mass="23333">MSEMHFLSFEGPEGAGKTTVIEAVRPYLAELAQADVLVTREPGGTPVAEGIRTLLQEKTEPAMDPWTEALLYAASRREHLVQTVQPAIAAGKVVLSDRYLDSSLAYQGGGRELGVDRIAGLNAFATQGQLPDLTIYLDLPVEVGLERIFANRKGKIDRLDEEELSFHQTVRQTYLELVEKSPERIKLVNANQDVQAVIEEVKQVLATYWR</sequence>
<dbReference type="STRING" id="709323.GCA_001047135_01282"/>
<dbReference type="InterPro" id="IPR018094">
    <property type="entry name" value="Thymidylate_kinase"/>
</dbReference>
<evidence type="ECO:0000256" key="3">
    <source>
        <dbReference type="ARBA" id="ARBA00017144"/>
    </source>
</evidence>
<evidence type="ECO:0000313" key="13">
    <source>
        <dbReference type="EMBL" id="CAK1243488.1"/>
    </source>
</evidence>
<dbReference type="SUPFAM" id="SSF52540">
    <property type="entry name" value="P-loop containing nucleoside triphosphate hydrolases"/>
    <property type="match status" value="1"/>
</dbReference>
<evidence type="ECO:0000313" key="15">
    <source>
        <dbReference type="Proteomes" id="UP001314262"/>
    </source>
</evidence>
<accession>A0A3F3HCI9</accession>
<comment type="function">
    <text evidence="10 11">Phosphorylation of dTMP to form dTDP in both de novo and salvage pathways of dTTP synthesis.</text>
</comment>
<dbReference type="InterPro" id="IPR039430">
    <property type="entry name" value="Thymidylate_kin-like_dom"/>
</dbReference>
<dbReference type="NCBIfam" id="TIGR00041">
    <property type="entry name" value="DTMP_kinase"/>
    <property type="match status" value="1"/>
</dbReference>
<dbReference type="GO" id="GO:0004798">
    <property type="term" value="F:dTMP kinase activity"/>
    <property type="evidence" value="ECO:0007669"/>
    <property type="project" value="UniProtKB-UniRule"/>
</dbReference>
<dbReference type="InterPro" id="IPR018095">
    <property type="entry name" value="Thymidylate_kin_CS"/>
</dbReference>
<keyword evidence="8 11" id="KW-0067">ATP-binding</keyword>
<dbReference type="AlphaFoldDB" id="A0A3F3HCI9"/>